<dbReference type="InterPro" id="IPR016166">
    <property type="entry name" value="FAD-bd_PCMH"/>
</dbReference>
<dbReference type="InterPro" id="IPR016164">
    <property type="entry name" value="FAD-linked_Oxase-like_C"/>
</dbReference>
<dbReference type="Gene3D" id="3.30.70.2740">
    <property type="match status" value="1"/>
</dbReference>
<evidence type="ECO:0000313" key="10">
    <source>
        <dbReference type="EMBL" id="VTR93969.1"/>
    </source>
</evidence>
<keyword evidence="7" id="KW-0411">Iron-sulfur</keyword>
<dbReference type="PROSITE" id="PS51379">
    <property type="entry name" value="4FE4S_FER_2"/>
    <property type="match status" value="1"/>
</dbReference>
<reference evidence="10 11" key="1">
    <citation type="submission" date="2019-05" db="EMBL/GenBank/DDBJ databases">
        <authorList>
            <consortium name="Science for Life Laboratories"/>
        </authorList>
    </citation>
    <scope>NUCLEOTIDE SEQUENCE [LARGE SCALE GENOMIC DNA]</scope>
    <source>
        <strain evidence="10">Soil9</strain>
    </source>
</reference>
<dbReference type="RefSeq" id="WP_162668608.1">
    <property type="nucleotide sequence ID" value="NZ_LR593886.1"/>
</dbReference>
<keyword evidence="2" id="KW-0285">Flavoprotein</keyword>
<dbReference type="Gene3D" id="1.10.1060.10">
    <property type="entry name" value="Alpha-helical ferredoxin"/>
    <property type="match status" value="1"/>
</dbReference>
<dbReference type="KEGG" id="gms:SOIL9_37450"/>
<dbReference type="SUPFAM" id="SSF56176">
    <property type="entry name" value="FAD-binding/transporter-associated domain-like"/>
    <property type="match status" value="1"/>
</dbReference>
<dbReference type="GO" id="GO:0071949">
    <property type="term" value="F:FAD binding"/>
    <property type="evidence" value="ECO:0007669"/>
    <property type="project" value="InterPro"/>
</dbReference>
<dbReference type="InterPro" id="IPR006094">
    <property type="entry name" value="Oxid_FAD_bind_N"/>
</dbReference>
<dbReference type="Pfam" id="PF02754">
    <property type="entry name" value="CCG"/>
    <property type="match status" value="1"/>
</dbReference>
<dbReference type="InterPro" id="IPR017896">
    <property type="entry name" value="4Fe4S_Fe-S-bd"/>
</dbReference>
<dbReference type="PANTHER" id="PTHR11748:SF119">
    <property type="entry name" value="D-2-HYDROXYGLUTARATE DEHYDROGENASE"/>
    <property type="match status" value="1"/>
</dbReference>
<dbReference type="Pfam" id="PF02913">
    <property type="entry name" value="FAD-oxidase_C"/>
    <property type="match status" value="1"/>
</dbReference>
<proteinExistence type="predicted"/>
<keyword evidence="3" id="KW-0479">Metal-binding</keyword>
<evidence type="ECO:0000256" key="7">
    <source>
        <dbReference type="ARBA" id="ARBA00023014"/>
    </source>
</evidence>
<dbReference type="Proteomes" id="UP000464178">
    <property type="component" value="Chromosome"/>
</dbReference>
<keyword evidence="4" id="KW-0274">FAD</keyword>
<dbReference type="InterPro" id="IPR004017">
    <property type="entry name" value="Cys_rich_dom"/>
</dbReference>
<comment type="cofactor">
    <cofactor evidence="1">
        <name>FAD</name>
        <dbReference type="ChEBI" id="CHEBI:57692"/>
    </cofactor>
</comment>
<feature type="domain" description="FAD-binding PCMH-type" evidence="9">
    <location>
        <begin position="40"/>
        <end position="298"/>
    </location>
</feature>
<dbReference type="InterPro" id="IPR016171">
    <property type="entry name" value="Vanillyl_alc_oxidase_C-sub2"/>
</dbReference>
<sequence>MDFATARRDSLVRYLRRHISGEVRFDDTSRGLYSTDASHYQVRPLGVVLPKTVDDLTSTVQIASDLNVPITARGGGTSLSGQSIGSGIVIDCSKYLNAVGEVDVTNRRVRVQPGVVLDHLNRALAPHGLMFGPDVATASRATLGGMIGNNSAGARSIVYRQTVDHVHSLIAVLSDGTRTEFGPLTALEYERKLELRTREGEAYRTVDSTVRQAASDILARTPKIVRKVSGYNLAALVERTPVGLVERTPAARPGVPLSPSGYPGPGGPGSPHSLVPLLVGSEGTLAVTAEVELALVPRLKHRGLLVPQFASLGAALDALQACLELEPSAVELMDRMLIDLARTQRSLKNTMAAVRGRPEALLMVEFSSDDPAEVSYRVHELDRRLAGCMGLTASVPALDAATRDPLWALRSSAVPLLYGMPGDAKPVTFCEDAAVAPERLPEFAARFREIFHKHGTDGAFYGHASVGCLHIRPVLNLHEEAGVATMRKIMEDVTDLVLEFNGSLSGEHGDGLVRSEWNRKMFGPAVYEAFRQVKRGFDPGNVLNPGKIVDAPAMEDNMRVPPGRMPASDPPTVLDFSKQGGFFRSIELCNGAGVCRKTQGGAMCPSYRATKDEQDTTRARANALRLTLTNEAPQKSRHAPIAQRWISDVMDLCLSCKACKAECPSNVDVAKLKAEFLQAFYARRARPLGHLFVKHIHRLSPLAARFAGMNNWFARRSWARRAMENLAGIDRRRSLPEWHRDHFRKWFYQTRNSERGTRNGKQEGESSSISVPNSVVLLDDCFTTFQEPNIGRAAVTLLERAGFTVELAGICCGRAMLSKGFLTDARKLARDGIAKLDHFAAQGIPILGLEPSCVLSLSDEWPELVPGPAAKRVAEAADMADGWLARQVSDHGLALDIAPLAGKALLHPHCHQKALVGSKGTQDALRLVRGLDVTVLDAGCCGMAGAFGYEKQHYDVSVKIANLELVPAVTADPGATVIATGTSCRHQIRDLTGRVARHPLELLAGELS</sequence>
<dbReference type="GO" id="GO:0051536">
    <property type="term" value="F:iron-sulfur cluster binding"/>
    <property type="evidence" value="ECO:0007669"/>
    <property type="project" value="UniProtKB-KW"/>
</dbReference>
<dbReference type="Pfam" id="PF13183">
    <property type="entry name" value="Fer4_8"/>
    <property type="match status" value="1"/>
</dbReference>
<keyword evidence="5" id="KW-0560">Oxidoreductase</keyword>
<dbReference type="Gene3D" id="3.30.465.10">
    <property type="match status" value="1"/>
</dbReference>
<keyword evidence="6" id="KW-0408">Iron</keyword>
<dbReference type="Gene3D" id="3.30.70.2190">
    <property type="match status" value="1"/>
</dbReference>
<evidence type="ECO:0000256" key="2">
    <source>
        <dbReference type="ARBA" id="ARBA00022630"/>
    </source>
</evidence>
<organism evidence="10 11">
    <name type="scientific">Gemmata massiliana</name>
    <dbReference type="NCBI Taxonomy" id="1210884"/>
    <lineage>
        <taxon>Bacteria</taxon>
        <taxon>Pseudomonadati</taxon>
        <taxon>Planctomycetota</taxon>
        <taxon>Planctomycetia</taxon>
        <taxon>Gemmatales</taxon>
        <taxon>Gemmataceae</taxon>
        <taxon>Gemmata</taxon>
    </lineage>
</organism>
<dbReference type="Pfam" id="PF01565">
    <property type="entry name" value="FAD_binding_4"/>
    <property type="match status" value="1"/>
</dbReference>
<evidence type="ECO:0000256" key="6">
    <source>
        <dbReference type="ARBA" id="ARBA00023004"/>
    </source>
</evidence>
<evidence type="ECO:0000256" key="5">
    <source>
        <dbReference type="ARBA" id="ARBA00023002"/>
    </source>
</evidence>
<dbReference type="InterPro" id="IPR004113">
    <property type="entry name" value="FAD-bd_oxidored_4_C"/>
</dbReference>
<dbReference type="EMBL" id="LR593886">
    <property type="protein sequence ID" value="VTR93969.1"/>
    <property type="molecule type" value="Genomic_DNA"/>
</dbReference>
<keyword evidence="11" id="KW-1185">Reference proteome</keyword>
<dbReference type="GO" id="GO:0046872">
    <property type="term" value="F:metal ion binding"/>
    <property type="evidence" value="ECO:0007669"/>
    <property type="project" value="UniProtKB-KW"/>
</dbReference>
<dbReference type="InterPro" id="IPR036318">
    <property type="entry name" value="FAD-bd_PCMH-like_sf"/>
</dbReference>
<dbReference type="Gene3D" id="1.10.45.10">
    <property type="entry name" value="Vanillyl-alcohol Oxidase, Chain A, domain 4"/>
    <property type="match status" value="1"/>
</dbReference>
<evidence type="ECO:0008006" key="12">
    <source>
        <dbReference type="Google" id="ProtNLM"/>
    </source>
</evidence>
<dbReference type="SUPFAM" id="SSF55103">
    <property type="entry name" value="FAD-linked oxidases, C-terminal domain"/>
    <property type="match status" value="1"/>
</dbReference>
<dbReference type="InterPro" id="IPR009051">
    <property type="entry name" value="Helical_ferredxn"/>
</dbReference>
<dbReference type="SUPFAM" id="SSF46548">
    <property type="entry name" value="alpha-helical ferredoxin"/>
    <property type="match status" value="1"/>
</dbReference>
<evidence type="ECO:0000256" key="3">
    <source>
        <dbReference type="ARBA" id="ARBA00022723"/>
    </source>
</evidence>
<dbReference type="PANTHER" id="PTHR11748">
    <property type="entry name" value="D-LACTATE DEHYDROGENASE"/>
    <property type="match status" value="1"/>
</dbReference>
<evidence type="ECO:0000259" key="9">
    <source>
        <dbReference type="PROSITE" id="PS51387"/>
    </source>
</evidence>
<dbReference type="PROSITE" id="PS51387">
    <property type="entry name" value="FAD_PCMH"/>
    <property type="match status" value="1"/>
</dbReference>
<evidence type="ECO:0000259" key="8">
    <source>
        <dbReference type="PROSITE" id="PS51379"/>
    </source>
</evidence>
<evidence type="ECO:0000313" key="11">
    <source>
        <dbReference type="Proteomes" id="UP000464178"/>
    </source>
</evidence>
<feature type="domain" description="4Fe-4S ferredoxin-type" evidence="8">
    <location>
        <begin position="643"/>
        <end position="675"/>
    </location>
</feature>
<dbReference type="PROSITE" id="PS00198">
    <property type="entry name" value="4FE4S_FER_1"/>
    <property type="match status" value="1"/>
</dbReference>
<dbReference type="InterPro" id="IPR016169">
    <property type="entry name" value="FAD-bd_PCMH_sub2"/>
</dbReference>
<evidence type="ECO:0000256" key="4">
    <source>
        <dbReference type="ARBA" id="ARBA00022827"/>
    </source>
</evidence>
<protein>
    <recommendedName>
        <fullName evidence="12">FAD-binding PCMH-type domain-containing protein</fullName>
    </recommendedName>
</protein>
<dbReference type="GO" id="GO:0004458">
    <property type="term" value="F:D-lactate dehydrogenase (cytochrome) activity"/>
    <property type="evidence" value="ECO:0007669"/>
    <property type="project" value="TreeGrafter"/>
</dbReference>
<gene>
    <name evidence="10" type="ORF">SOIL9_37450</name>
</gene>
<dbReference type="AlphaFoldDB" id="A0A6P2CYI8"/>
<dbReference type="GO" id="GO:0008720">
    <property type="term" value="F:D-lactate dehydrogenase (NAD+) activity"/>
    <property type="evidence" value="ECO:0007669"/>
    <property type="project" value="TreeGrafter"/>
</dbReference>
<dbReference type="InterPro" id="IPR017900">
    <property type="entry name" value="4Fe4S_Fe_S_CS"/>
</dbReference>
<dbReference type="GO" id="GO:1903457">
    <property type="term" value="P:lactate catabolic process"/>
    <property type="evidence" value="ECO:0007669"/>
    <property type="project" value="TreeGrafter"/>
</dbReference>
<evidence type="ECO:0000256" key="1">
    <source>
        <dbReference type="ARBA" id="ARBA00001974"/>
    </source>
</evidence>
<accession>A0A6P2CYI8</accession>
<name>A0A6P2CYI8_9BACT</name>